<feature type="repeat" description="Lumazine-binding" evidence="11">
    <location>
        <begin position="1"/>
        <end position="96"/>
    </location>
</feature>
<evidence type="ECO:0000256" key="11">
    <source>
        <dbReference type="PROSITE-ProRule" id="PRU00524"/>
    </source>
</evidence>
<evidence type="ECO:0000256" key="9">
    <source>
        <dbReference type="ARBA" id="ARBA00022737"/>
    </source>
</evidence>
<keyword evidence="7" id="KW-0686">Riboflavin biosynthesis</keyword>
<reference evidence="13 14" key="1">
    <citation type="journal article" date="2015" name="Microbiome">
        <title>Genomic resolution of linkages in carbon, nitrogen, and sulfur cycling among widespread estuary sediment bacteria.</title>
        <authorList>
            <person name="Baker B.J."/>
            <person name="Lazar C.S."/>
            <person name="Teske A.P."/>
            <person name="Dick G.J."/>
        </authorList>
    </citation>
    <scope>NUCLEOTIDE SEQUENCE [LARGE SCALE GENOMIC DNA]</scope>
    <source>
        <strain evidence="13">DG_56</strain>
    </source>
</reference>
<dbReference type="Proteomes" id="UP000052020">
    <property type="component" value="Unassembled WGS sequence"/>
</dbReference>
<evidence type="ECO:0000256" key="5">
    <source>
        <dbReference type="ARBA" id="ARBA00012827"/>
    </source>
</evidence>
<dbReference type="GO" id="GO:0009231">
    <property type="term" value="P:riboflavin biosynthetic process"/>
    <property type="evidence" value="ECO:0007669"/>
    <property type="project" value="UniProtKB-KW"/>
</dbReference>
<comment type="caution">
    <text evidence="13">The sequence shown here is derived from an EMBL/GenBank/DDBJ whole genome shotgun (WGS) entry which is preliminary data.</text>
</comment>
<dbReference type="EC" id="2.5.1.9" evidence="5 10"/>
<name>A0A0S7XPL0_9BACT</name>
<comment type="subunit">
    <text evidence="4">Homotrimer.</text>
</comment>
<dbReference type="InterPro" id="IPR017938">
    <property type="entry name" value="Riboflavin_synthase-like_b-brl"/>
</dbReference>
<dbReference type="FunFam" id="2.40.30.20:FF:000004">
    <property type="entry name" value="Riboflavin synthase, alpha subunit"/>
    <property type="match status" value="1"/>
</dbReference>
<dbReference type="AlphaFoldDB" id="A0A0S7XPL0"/>
<dbReference type="InterPro" id="IPR023366">
    <property type="entry name" value="ATP_synth_asu-like_sf"/>
</dbReference>
<evidence type="ECO:0000256" key="10">
    <source>
        <dbReference type="NCBIfam" id="TIGR00187"/>
    </source>
</evidence>
<evidence type="ECO:0000256" key="6">
    <source>
        <dbReference type="ARBA" id="ARBA00013950"/>
    </source>
</evidence>
<evidence type="ECO:0000313" key="14">
    <source>
        <dbReference type="Proteomes" id="UP000052020"/>
    </source>
</evidence>
<feature type="domain" description="Lumazine-binding" evidence="12">
    <location>
        <begin position="97"/>
        <end position="193"/>
    </location>
</feature>
<dbReference type="PANTHER" id="PTHR21098:SF12">
    <property type="entry name" value="RIBOFLAVIN SYNTHASE"/>
    <property type="match status" value="1"/>
</dbReference>
<feature type="repeat" description="Lumazine-binding" evidence="11">
    <location>
        <begin position="97"/>
        <end position="193"/>
    </location>
</feature>
<evidence type="ECO:0000256" key="3">
    <source>
        <dbReference type="ARBA" id="ARBA00004887"/>
    </source>
</evidence>
<evidence type="ECO:0000256" key="2">
    <source>
        <dbReference type="ARBA" id="ARBA00002803"/>
    </source>
</evidence>
<dbReference type="PANTHER" id="PTHR21098">
    <property type="entry name" value="RIBOFLAVIN SYNTHASE ALPHA CHAIN"/>
    <property type="match status" value="1"/>
</dbReference>
<organism evidence="13 14">
    <name type="scientific">candidate division KD3-62 bacterium DG_56</name>
    <dbReference type="NCBI Taxonomy" id="1704032"/>
    <lineage>
        <taxon>Bacteria</taxon>
        <taxon>candidate division KD3-62</taxon>
    </lineage>
</organism>
<dbReference type="PIRSF" id="PIRSF000498">
    <property type="entry name" value="Riboflavin_syn_A"/>
    <property type="match status" value="1"/>
</dbReference>
<keyword evidence="9" id="KW-0677">Repeat</keyword>
<comment type="pathway">
    <text evidence="3">Cofactor biosynthesis; riboflavin biosynthesis; riboflavin from 2-hydroxy-3-oxobutyl phosphate and 5-amino-6-(D-ribitylamino)uracil: step 2/2.</text>
</comment>
<comment type="catalytic activity">
    <reaction evidence="1">
        <text>2 6,7-dimethyl-8-(1-D-ribityl)lumazine + H(+) = 5-amino-6-(D-ribitylamino)uracil + riboflavin</text>
        <dbReference type="Rhea" id="RHEA:20772"/>
        <dbReference type="ChEBI" id="CHEBI:15378"/>
        <dbReference type="ChEBI" id="CHEBI:15934"/>
        <dbReference type="ChEBI" id="CHEBI:57986"/>
        <dbReference type="ChEBI" id="CHEBI:58201"/>
        <dbReference type="EC" id="2.5.1.9"/>
    </reaction>
</comment>
<dbReference type="InterPro" id="IPR001783">
    <property type="entry name" value="Lumazine-bd"/>
</dbReference>
<dbReference type="Gene3D" id="2.40.30.20">
    <property type="match status" value="2"/>
</dbReference>
<keyword evidence="8" id="KW-0808">Transferase</keyword>
<dbReference type="PROSITE" id="PS51177">
    <property type="entry name" value="LUMAZINE_BIND"/>
    <property type="match status" value="2"/>
</dbReference>
<dbReference type="Pfam" id="PF00677">
    <property type="entry name" value="Lum_binding"/>
    <property type="match status" value="2"/>
</dbReference>
<dbReference type="NCBIfam" id="NF006767">
    <property type="entry name" value="PRK09289.1"/>
    <property type="match status" value="1"/>
</dbReference>
<evidence type="ECO:0000256" key="4">
    <source>
        <dbReference type="ARBA" id="ARBA00011233"/>
    </source>
</evidence>
<dbReference type="FunFam" id="2.40.30.20:FF:000003">
    <property type="entry name" value="Riboflavin synthase, alpha subunit"/>
    <property type="match status" value="1"/>
</dbReference>
<feature type="domain" description="Lumazine-binding" evidence="12">
    <location>
        <begin position="1"/>
        <end position="96"/>
    </location>
</feature>
<dbReference type="CDD" id="cd00402">
    <property type="entry name" value="Riboflavin_synthase_like"/>
    <property type="match status" value="1"/>
</dbReference>
<accession>A0A0S7XPL0</accession>
<dbReference type="PATRIC" id="fig|1704032.3.peg.319"/>
<dbReference type="GO" id="GO:0004746">
    <property type="term" value="F:riboflavin synthase activity"/>
    <property type="evidence" value="ECO:0007669"/>
    <property type="project" value="UniProtKB-UniRule"/>
</dbReference>
<evidence type="ECO:0000313" key="13">
    <source>
        <dbReference type="EMBL" id="KPJ63993.1"/>
    </source>
</evidence>
<sequence>MFTGIIEEIGRVAAVDVRGADRRLSIEAPLVCEGLRVGDSVAVSGPCLTVDAIGDDGFQATITPETIERSTLGRLRPGSRVNLERALRLGDRLSGHLVAGHVDAVGEITDLRPEGDGAWLAVRYPRELAPFIVPKGSIAVDGISLTPVEVSTDRFTVALVRHTLEATTLGSARVGDAVNLEADLLARYVQRLLGRESEPPAGLTEERLREHGFR</sequence>
<evidence type="ECO:0000256" key="1">
    <source>
        <dbReference type="ARBA" id="ARBA00000968"/>
    </source>
</evidence>
<evidence type="ECO:0000256" key="8">
    <source>
        <dbReference type="ARBA" id="ARBA00022679"/>
    </source>
</evidence>
<gene>
    <name evidence="13" type="ORF">AMK68_02625</name>
</gene>
<dbReference type="InterPro" id="IPR026017">
    <property type="entry name" value="Lumazine-bd_dom"/>
</dbReference>
<comment type="function">
    <text evidence="2">Catalyzes the dismutation of two molecules of 6,7-dimethyl-8-ribityllumazine, resulting in the formation of riboflavin and 5-amino-6-(D-ribitylamino)uracil.</text>
</comment>
<protein>
    <recommendedName>
        <fullName evidence="6 10">Riboflavin synthase</fullName>
        <ecNumber evidence="5 10">2.5.1.9</ecNumber>
    </recommendedName>
</protein>
<dbReference type="NCBIfam" id="TIGR00187">
    <property type="entry name" value="ribE"/>
    <property type="match status" value="1"/>
</dbReference>
<evidence type="ECO:0000259" key="12">
    <source>
        <dbReference type="PROSITE" id="PS51177"/>
    </source>
</evidence>
<evidence type="ECO:0000256" key="7">
    <source>
        <dbReference type="ARBA" id="ARBA00022619"/>
    </source>
</evidence>
<dbReference type="SUPFAM" id="SSF63380">
    <property type="entry name" value="Riboflavin synthase domain-like"/>
    <property type="match status" value="2"/>
</dbReference>
<proteinExistence type="predicted"/>
<dbReference type="EMBL" id="LIZY01000050">
    <property type="protein sequence ID" value="KPJ63993.1"/>
    <property type="molecule type" value="Genomic_DNA"/>
</dbReference>